<dbReference type="EC" id="2.7.13.3" evidence="2"/>
<dbReference type="Pfam" id="PF02518">
    <property type="entry name" value="HATPase_c"/>
    <property type="match status" value="1"/>
</dbReference>
<dbReference type="InterPro" id="IPR003594">
    <property type="entry name" value="HATPase_dom"/>
</dbReference>
<dbReference type="InterPro" id="IPR001789">
    <property type="entry name" value="Sig_transdc_resp-reg_receiver"/>
</dbReference>
<reference evidence="10" key="1">
    <citation type="submission" date="2021-07" db="EMBL/GenBank/DDBJ databases">
        <title>Pseudohoeflea marina sp. nov. a polyhydroxyalcanoate-producing bacterium.</title>
        <authorList>
            <person name="Zheng W."/>
            <person name="Yu S."/>
            <person name="Huang Y."/>
        </authorList>
    </citation>
    <scope>NUCLEOTIDE SEQUENCE</scope>
    <source>
        <strain evidence="10">DP4N28-3</strain>
    </source>
</reference>
<dbReference type="Proteomes" id="UP001430804">
    <property type="component" value="Unassembled WGS sequence"/>
</dbReference>
<dbReference type="Pfam" id="PF00512">
    <property type="entry name" value="HisKA"/>
    <property type="match status" value="1"/>
</dbReference>
<feature type="domain" description="Histidine kinase" evidence="8">
    <location>
        <begin position="279"/>
        <end position="507"/>
    </location>
</feature>
<comment type="catalytic activity">
    <reaction evidence="1">
        <text>ATP + protein L-histidine = ADP + protein N-phospho-L-histidine.</text>
        <dbReference type="EC" id="2.7.13.3"/>
    </reaction>
</comment>
<dbReference type="CDD" id="cd17546">
    <property type="entry name" value="REC_hyHK_CKI1_RcsC-like"/>
    <property type="match status" value="1"/>
</dbReference>
<evidence type="ECO:0000256" key="6">
    <source>
        <dbReference type="SAM" id="MobiDB-lite"/>
    </source>
</evidence>
<evidence type="ECO:0000313" key="11">
    <source>
        <dbReference type="Proteomes" id="UP001430804"/>
    </source>
</evidence>
<keyword evidence="7" id="KW-1133">Transmembrane helix</keyword>
<evidence type="ECO:0000256" key="1">
    <source>
        <dbReference type="ARBA" id="ARBA00000085"/>
    </source>
</evidence>
<keyword evidence="7" id="KW-0812">Transmembrane</keyword>
<proteinExistence type="predicted"/>
<protein>
    <recommendedName>
        <fullName evidence="2">histidine kinase</fullName>
        <ecNumber evidence="2">2.7.13.3</ecNumber>
    </recommendedName>
</protein>
<evidence type="ECO:0000256" key="7">
    <source>
        <dbReference type="SAM" id="Phobius"/>
    </source>
</evidence>
<feature type="domain" description="Response regulatory" evidence="9">
    <location>
        <begin position="524"/>
        <end position="645"/>
    </location>
</feature>
<dbReference type="InterPro" id="IPR005467">
    <property type="entry name" value="His_kinase_dom"/>
</dbReference>
<evidence type="ECO:0000256" key="2">
    <source>
        <dbReference type="ARBA" id="ARBA00012438"/>
    </source>
</evidence>
<feature type="transmembrane region" description="Helical" evidence="7">
    <location>
        <begin position="222"/>
        <end position="245"/>
    </location>
</feature>
<dbReference type="PROSITE" id="PS50109">
    <property type="entry name" value="HIS_KIN"/>
    <property type="match status" value="1"/>
</dbReference>
<feature type="region of interest" description="Disordered" evidence="6">
    <location>
        <begin position="662"/>
        <end position="723"/>
    </location>
</feature>
<dbReference type="SMART" id="SM00388">
    <property type="entry name" value="HisKA"/>
    <property type="match status" value="1"/>
</dbReference>
<keyword evidence="7" id="KW-0472">Membrane</keyword>
<dbReference type="PROSITE" id="PS50110">
    <property type="entry name" value="RESPONSE_REGULATORY"/>
    <property type="match status" value="2"/>
</dbReference>
<feature type="compositionally biased region" description="Low complexity" evidence="6">
    <location>
        <begin position="668"/>
        <end position="679"/>
    </location>
</feature>
<evidence type="ECO:0000259" key="8">
    <source>
        <dbReference type="PROSITE" id="PS50109"/>
    </source>
</evidence>
<dbReference type="Pfam" id="PF00072">
    <property type="entry name" value="Response_reg"/>
    <property type="match status" value="2"/>
</dbReference>
<feature type="modified residue" description="4-aspartylphosphate" evidence="5">
    <location>
        <position position="770"/>
    </location>
</feature>
<feature type="transmembrane region" description="Helical" evidence="7">
    <location>
        <begin position="15"/>
        <end position="36"/>
    </location>
</feature>
<gene>
    <name evidence="10" type="ORF">KY465_04805</name>
</gene>
<feature type="domain" description="Response regulatory" evidence="9">
    <location>
        <begin position="721"/>
        <end position="840"/>
    </location>
</feature>
<keyword evidence="4" id="KW-0902">Two-component regulatory system</keyword>
<dbReference type="SMART" id="SM00387">
    <property type="entry name" value="HATPase_c"/>
    <property type="match status" value="1"/>
</dbReference>
<dbReference type="PANTHER" id="PTHR45339:SF1">
    <property type="entry name" value="HYBRID SIGNAL TRANSDUCTION HISTIDINE KINASE J"/>
    <property type="match status" value="1"/>
</dbReference>
<evidence type="ECO:0000256" key="5">
    <source>
        <dbReference type="PROSITE-ProRule" id="PRU00169"/>
    </source>
</evidence>
<dbReference type="CDD" id="cd00082">
    <property type="entry name" value="HisKA"/>
    <property type="match status" value="1"/>
</dbReference>
<sequence length="850" mass="92594">MIFRARLRTRHYLKIYRAAYIVALTAIAVLCAISYYTQHMRNDELQLVGVFSRQVAKVDAAMRHIADQTDRLTESLAAYSDVVDHTTMGMTLAERNAYREQREIDSEIISPLNGLRFRQDQVRDELAVLEELWTELPEELRQETARTSRYMASSEPFANHGLLVEQTSNKSLKTKADLYWRARKLGGLYENVIEPTNIHIQNSIRHYLSALSKTTGLMLEQFLLTILGALVVLGLGVFLPIDIVVHRMVARLKRKSREADEALVKARAADRAKSEFLATMSHEIRTPMNGVLGMAELLTRTDLDTRQRTFAEVIVRSGNALLEIINDVLDYSKIEADRLVLENRPFDLAEMLEDVAMLMSARAAEKDIELAVRLHPGIPEQLSGDPARLRQVIINLVGNAVKFTEVGTVTIEAGCVPVASTPHDGAQQRYRVDVAVTDTGIGIPEDMVPRIFERFSQADSSSTRKHEGTGLGLAIASRLVGLMGGAIEVDSVPGEGSRFHFEIQLEGACAGSAENPQPGETPARVLIVDASAAGRKAVTEQVRSCGMDCVAVESGDMAIDLLGHAAQSMGIDVDLIIIDDQFPEIDAAEIASRIHADETIATTPILLLTSADRTGNASAAPELFATVLHKPLPLEKLRSAVEATIREARRCRTVTVTASLAARPVQPPGAASATGPTGAKNPASVDTAQEVSKPGFGETPAPAGQPAPSSRAEAEGHTSAPLLVAEDNPVNQIVFSQSLEELGLPYRLVENGVQAVQYWREHHPHLLLLDLGMPGLDGHAAVAEIRRCEKAENRPASVIIAVSAHREGIELDDLVAAGFDAWLTKPISVDRLATKLRPFLPDQLALSNTA</sequence>
<keyword evidence="11" id="KW-1185">Reference proteome</keyword>
<dbReference type="SMART" id="SM00448">
    <property type="entry name" value="REC"/>
    <property type="match status" value="2"/>
</dbReference>
<dbReference type="RefSeq" id="WP_219200343.1">
    <property type="nucleotide sequence ID" value="NZ_JAHWQX010000001.1"/>
</dbReference>
<name>A0ABS6WKV7_9HYPH</name>
<organism evidence="10 11">
    <name type="scientific">Pseudohoeflea coraliihabitans</name>
    <dbReference type="NCBI Taxonomy" id="2860393"/>
    <lineage>
        <taxon>Bacteria</taxon>
        <taxon>Pseudomonadati</taxon>
        <taxon>Pseudomonadota</taxon>
        <taxon>Alphaproteobacteria</taxon>
        <taxon>Hyphomicrobiales</taxon>
        <taxon>Rhizobiaceae</taxon>
        <taxon>Pseudohoeflea</taxon>
    </lineage>
</organism>
<dbReference type="CDD" id="cd16922">
    <property type="entry name" value="HATPase_EvgS-ArcB-TorS-like"/>
    <property type="match status" value="1"/>
</dbReference>
<evidence type="ECO:0000313" key="10">
    <source>
        <dbReference type="EMBL" id="MBW3096591.1"/>
    </source>
</evidence>
<accession>A0ABS6WKV7</accession>
<feature type="modified residue" description="4-aspartylphosphate" evidence="5">
    <location>
        <position position="579"/>
    </location>
</feature>
<evidence type="ECO:0000256" key="4">
    <source>
        <dbReference type="ARBA" id="ARBA00023012"/>
    </source>
</evidence>
<comment type="caution">
    <text evidence="10">The sequence shown here is derived from an EMBL/GenBank/DDBJ whole genome shotgun (WGS) entry which is preliminary data.</text>
</comment>
<dbReference type="EMBL" id="JAHWQX010000001">
    <property type="protein sequence ID" value="MBW3096591.1"/>
    <property type="molecule type" value="Genomic_DNA"/>
</dbReference>
<dbReference type="PANTHER" id="PTHR45339">
    <property type="entry name" value="HYBRID SIGNAL TRANSDUCTION HISTIDINE KINASE J"/>
    <property type="match status" value="1"/>
</dbReference>
<evidence type="ECO:0000259" key="9">
    <source>
        <dbReference type="PROSITE" id="PS50110"/>
    </source>
</evidence>
<evidence type="ECO:0000256" key="3">
    <source>
        <dbReference type="ARBA" id="ARBA00022553"/>
    </source>
</evidence>
<dbReference type="InterPro" id="IPR003661">
    <property type="entry name" value="HisK_dim/P_dom"/>
</dbReference>
<keyword evidence="3 5" id="KW-0597">Phosphoprotein</keyword>